<dbReference type="Pfam" id="PF08240">
    <property type="entry name" value="ADH_N"/>
    <property type="match status" value="1"/>
</dbReference>
<dbReference type="Gene3D" id="3.90.180.10">
    <property type="entry name" value="Medium-chain alcohol dehydrogenases, catalytic domain"/>
    <property type="match status" value="1"/>
</dbReference>
<dbReference type="Gene3D" id="3.40.50.720">
    <property type="entry name" value="NAD(P)-binding Rossmann-like Domain"/>
    <property type="match status" value="1"/>
</dbReference>
<dbReference type="SMART" id="SM00829">
    <property type="entry name" value="PKS_ER"/>
    <property type="match status" value="1"/>
</dbReference>
<dbReference type="CDD" id="cd08267">
    <property type="entry name" value="MDR1"/>
    <property type="match status" value="1"/>
</dbReference>
<dbReference type="GO" id="GO:0016491">
    <property type="term" value="F:oxidoreductase activity"/>
    <property type="evidence" value="ECO:0007669"/>
    <property type="project" value="InterPro"/>
</dbReference>
<dbReference type="OrthoDB" id="3727682at2"/>
<accession>A0A1H9YLP3</accession>
<sequence>MTGSRSMRAVRLVRAGGSVAPRVVEVPAPAAPAGTQVLVRVAASSINGTDLGLLRGGRLFRALSGGRVAPGFDLAGEVVACGPAVTGFTTGDRVMALIGHAGGGMAELVLLPQHRLARAPRTIDLPQAAGIPLAGLTALQALHGRAALSARSAPRVLVVGAAGGIGAYAVQLARLAGAHVTAVADAARADFVRDLGASVVVDRRRDDVLAGGGPWDVVLDAPGALRFPAVRPALTGDGVLVSTRPLSPDTLRGLRPGSGPRATAVATRRSPVDLAHLAHLVDTARLRVPLDRVVALEDVASGFEHTGSGQLRGKVVVSLAARP</sequence>
<organism evidence="2 3">
    <name type="scientific">Geodermatophilus poikilotrophus</name>
    <dbReference type="NCBI Taxonomy" id="1333667"/>
    <lineage>
        <taxon>Bacteria</taxon>
        <taxon>Bacillati</taxon>
        <taxon>Actinomycetota</taxon>
        <taxon>Actinomycetes</taxon>
        <taxon>Geodermatophilales</taxon>
        <taxon>Geodermatophilaceae</taxon>
        <taxon>Geodermatophilus</taxon>
    </lineage>
</organism>
<proteinExistence type="predicted"/>
<dbReference type="AlphaFoldDB" id="A0A1H9YLP3"/>
<dbReference type="RefSeq" id="WP_091437696.1">
    <property type="nucleotide sequence ID" value="NZ_FOIE01000001.1"/>
</dbReference>
<dbReference type="EMBL" id="FOIE01000001">
    <property type="protein sequence ID" value="SES69870.1"/>
    <property type="molecule type" value="Genomic_DNA"/>
</dbReference>
<dbReference type="InterPro" id="IPR020843">
    <property type="entry name" value="ER"/>
</dbReference>
<evidence type="ECO:0000313" key="2">
    <source>
        <dbReference type="EMBL" id="SES69870.1"/>
    </source>
</evidence>
<reference evidence="3" key="1">
    <citation type="submission" date="2016-10" db="EMBL/GenBank/DDBJ databases">
        <authorList>
            <person name="Varghese N."/>
            <person name="Submissions S."/>
        </authorList>
    </citation>
    <scope>NUCLEOTIDE SEQUENCE [LARGE SCALE GENOMIC DNA]</scope>
    <source>
        <strain evidence="3">DSM 44209</strain>
    </source>
</reference>
<dbReference type="InterPro" id="IPR013154">
    <property type="entry name" value="ADH-like_N"/>
</dbReference>
<dbReference type="InterPro" id="IPR052733">
    <property type="entry name" value="Chloroplast_QOR"/>
</dbReference>
<dbReference type="InterPro" id="IPR036291">
    <property type="entry name" value="NAD(P)-bd_dom_sf"/>
</dbReference>
<keyword evidence="3" id="KW-1185">Reference proteome</keyword>
<gene>
    <name evidence="2" type="ORF">SAMN04488546_0172</name>
</gene>
<evidence type="ECO:0000259" key="1">
    <source>
        <dbReference type="SMART" id="SM00829"/>
    </source>
</evidence>
<dbReference type="Proteomes" id="UP000198507">
    <property type="component" value="Unassembled WGS sequence"/>
</dbReference>
<dbReference type="Pfam" id="PF13602">
    <property type="entry name" value="ADH_zinc_N_2"/>
    <property type="match status" value="1"/>
</dbReference>
<evidence type="ECO:0000313" key="3">
    <source>
        <dbReference type="Proteomes" id="UP000198507"/>
    </source>
</evidence>
<dbReference type="PANTHER" id="PTHR44013">
    <property type="entry name" value="ZINC-TYPE ALCOHOL DEHYDROGENASE-LIKE PROTEIN C16A3.02C"/>
    <property type="match status" value="1"/>
</dbReference>
<name>A0A1H9YLP3_9ACTN</name>
<dbReference type="SUPFAM" id="SSF50129">
    <property type="entry name" value="GroES-like"/>
    <property type="match status" value="1"/>
</dbReference>
<dbReference type="InterPro" id="IPR011032">
    <property type="entry name" value="GroES-like_sf"/>
</dbReference>
<protein>
    <submittedName>
        <fullName evidence="2">NADPH:quinone reductase</fullName>
    </submittedName>
</protein>
<dbReference type="SUPFAM" id="SSF51735">
    <property type="entry name" value="NAD(P)-binding Rossmann-fold domains"/>
    <property type="match status" value="1"/>
</dbReference>
<dbReference type="PANTHER" id="PTHR44013:SF1">
    <property type="entry name" value="ZINC-TYPE ALCOHOL DEHYDROGENASE-LIKE PROTEIN C16A3.02C"/>
    <property type="match status" value="1"/>
</dbReference>
<feature type="domain" description="Enoyl reductase (ER)" evidence="1">
    <location>
        <begin position="16"/>
        <end position="317"/>
    </location>
</feature>